<evidence type="ECO:0000313" key="1">
    <source>
        <dbReference type="EMBL" id="MPC43017.1"/>
    </source>
</evidence>
<dbReference type="Proteomes" id="UP000324222">
    <property type="component" value="Unassembled WGS sequence"/>
</dbReference>
<evidence type="ECO:0000313" key="2">
    <source>
        <dbReference type="Proteomes" id="UP000324222"/>
    </source>
</evidence>
<gene>
    <name evidence="1" type="ORF">E2C01_036652</name>
</gene>
<accession>A0A5B7FBS1</accession>
<proteinExistence type="predicted"/>
<keyword evidence="2" id="KW-1185">Reference proteome</keyword>
<comment type="caution">
    <text evidence="1">The sequence shown here is derived from an EMBL/GenBank/DDBJ whole genome shotgun (WGS) entry which is preliminary data.</text>
</comment>
<dbReference type="AlphaFoldDB" id="A0A5B7FBS1"/>
<sequence>MDTWSPKSILGGASELTSAGHLGNLQTRTAAGRKVPPRDTNPSAIIFLTFLVSREYKSYSIWTLRGALIATRCLNGLRTPTSTRIAHHCIMEKCVMMARRKLRTLLLLLLLHVWGVQFT</sequence>
<dbReference type="EMBL" id="VSRR010005652">
    <property type="protein sequence ID" value="MPC43017.1"/>
    <property type="molecule type" value="Genomic_DNA"/>
</dbReference>
<name>A0A5B7FBS1_PORTR</name>
<protein>
    <submittedName>
        <fullName evidence="1">Uncharacterized protein</fullName>
    </submittedName>
</protein>
<reference evidence="1 2" key="1">
    <citation type="submission" date="2019-05" db="EMBL/GenBank/DDBJ databases">
        <title>Another draft genome of Portunus trituberculatus and its Hox gene families provides insights of decapod evolution.</title>
        <authorList>
            <person name="Jeong J.-H."/>
            <person name="Song I."/>
            <person name="Kim S."/>
            <person name="Choi T."/>
            <person name="Kim D."/>
            <person name="Ryu S."/>
            <person name="Kim W."/>
        </authorList>
    </citation>
    <scope>NUCLEOTIDE SEQUENCE [LARGE SCALE GENOMIC DNA]</scope>
    <source>
        <tissue evidence="1">Muscle</tissue>
    </source>
</reference>
<organism evidence="1 2">
    <name type="scientific">Portunus trituberculatus</name>
    <name type="common">Swimming crab</name>
    <name type="synonym">Neptunus trituberculatus</name>
    <dbReference type="NCBI Taxonomy" id="210409"/>
    <lineage>
        <taxon>Eukaryota</taxon>
        <taxon>Metazoa</taxon>
        <taxon>Ecdysozoa</taxon>
        <taxon>Arthropoda</taxon>
        <taxon>Crustacea</taxon>
        <taxon>Multicrustacea</taxon>
        <taxon>Malacostraca</taxon>
        <taxon>Eumalacostraca</taxon>
        <taxon>Eucarida</taxon>
        <taxon>Decapoda</taxon>
        <taxon>Pleocyemata</taxon>
        <taxon>Brachyura</taxon>
        <taxon>Eubrachyura</taxon>
        <taxon>Portunoidea</taxon>
        <taxon>Portunidae</taxon>
        <taxon>Portuninae</taxon>
        <taxon>Portunus</taxon>
    </lineage>
</organism>